<keyword evidence="4 6" id="KW-0378">Hydrolase</keyword>
<dbReference type="GO" id="GO:0016787">
    <property type="term" value="F:hydrolase activity"/>
    <property type="evidence" value="ECO:0007669"/>
    <property type="project" value="UniProtKB-KW"/>
</dbReference>
<sequence>MEVMPVSDVLTKEQRHLNMSHIHGKDTKPEEIVKKYLFSKGYRYRKNDSRYPGRPDIVLPKYHTVIFVHGCFWHRHPGCTYAAIPSTNREFWQKKFDQNVARDKKVQGQLKADGWNIIVVWECEISRKSDRKERLQRLENEIRTAITGRETKKDENK</sequence>
<keyword evidence="2 6" id="KW-0255">Endonuclease</keyword>
<dbReference type="RefSeq" id="WP_006290040.1">
    <property type="nucleotide sequence ID" value="NZ_AP012333.1"/>
</dbReference>
<keyword evidence="1 6" id="KW-0540">Nuclease</keyword>
<name>E6JZ13_PARDN</name>
<organism evidence="7 8">
    <name type="scientific">Parascardovia denticolens DSM 10105 = JCM 12538</name>
    <dbReference type="NCBI Taxonomy" id="864564"/>
    <lineage>
        <taxon>Bacteria</taxon>
        <taxon>Bacillati</taxon>
        <taxon>Actinomycetota</taxon>
        <taxon>Actinomycetes</taxon>
        <taxon>Bifidobacteriales</taxon>
        <taxon>Bifidobacteriaceae</taxon>
        <taxon>Parascardovia</taxon>
    </lineage>
</organism>
<dbReference type="InterPro" id="IPR011335">
    <property type="entry name" value="Restrct_endonuc-II-like"/>
</dbReference>
<dbReference type="EMBL" id="AEON01000001">
    <property type="protein sequence ID" value="EFT83107.1"/>
    <property type="molecule type" value="Genomic_DNA"/>
</dbReference>
<comment type="similarity">
    <text evidence="6">Belongs to the vsr family.</text>
</comment>
<dbReference type="AlphaFoldDB" id="E6JZ13"/>
<dbReference type="Proteomes" id="UP000004946">
    <property type="component" value="Chromosome"/>
</dbReference>
<dbReference type="PIRSF" id="PIRSF018267">
    <property type="entry name" value="VSR_endonuc"/>
    <property type="match status" value="1"/>
</dbReference>
<keyword evidence="3 6" id="KW-0227">DNA damage</keyword>
<dbReference type="GO" id="GO:0004519">
    <property type="term" value="F:endonuclease activity"/>
    <property type="evidence" value="ECO:0007669"/>
    <property type="project" value="UniProtKB-KW"/>
</dbReference>
<evidence type="ECO:0000256" key="2">
    <source>
        <dbReference type="ARBA" id="ARBA00022759"/>
    </source>
</evidence>
<comment type="caution">
    <text evidence="7">The sequence shown here is derived from an EMBL/GenBank/DDBJ whole genome shotgun (WGS) entry which is preliminary data.</text>
</comment>
<proteinExistence type="inferred from homology"/>
<dbReference type="NCBIfam" id="TIGR00632">
    <property type="entry name" value="vsr"/>
    <property type="match status" value="1"/>
</dbReference>
<evidence type="ECO:0000256" key="1">
    <source>
        <dbReference type="ARBA" id="ARBA00022722"/>
    </source>
</evidence>
<dbReference type="InterPro" id="IPR004603">
    <property type="entry name" value="DNA_mismatch_endonuc_vsr"/>
</dbReference>
<comment type="function">
    <text evidence="6">May nick specific sequences that contain T:G mispairs resulting from m5C-deamination.</text>
</comment>
<dbReference type="SUPFAM" id="SSF52980">
    <property type="entry name" value="Restriction endonuclease-like"/>
    <property type="match status" value="1"/>
</dbReference>
<protein>
    <recommendedName>
        <fullName evidence="6">Very short patch repair endonuclease</fullName>
        <ecNumber evidence="6">3.1.-.-</ecNumber>
    </recommendedName>
</protein>
<dbReference type="Gene3D" id="3.40.960.10">
    <property type="entry name" value="VSR Endonuclease"/>
    <property type="match status" value="1"/>
</dbReference>
<evidence type="ECO:0000256" key="3">
    <source>
        <dbReference type="ARBA" id="ARBA00022763"/>
    </source>
</evidence>
<gene>
    <name evidence="7" type="primary">vsr</name>
    <name evidence="7" type="ORF">HMPREF0620_0112</name>
</gene>
<keyword evidence="5 6" id="KW-0234">DNA repair</keyword>
<evidence type="ECO:0000256" key="5">
    <source>
        <dbReference type="ARBA" id="ARBA00023204"/>
    </source>
</evidence>
<keyword evidence="8" id="KW-1185">Reference proteome</keyword>
<accession>E6JZ13</accession>
<evidence type="ECO:0000256" key="6">
    <source>
        <dbReference type="PIRNR" id="PIRNR018267"/>
    </source>
</evidence>
<dbReference type="eggNOG" id="COG3727">
    <property type="taxonomic scope" value="Bacteria"/>
</dbReference>
<dbReference type="HOGENOM" id="CLU_111913_1_1_11"/>
<dbReference type="CDD" id="cd00221">
    <property type="entry name" value="Vsr"/>
    <property type="match status" value="1"/>
</dbReference>
<evidence type="ECO:0000313" key="8">
    <source>
        <dbReference type="Proteomes" id="UP000004946"/>
    </source>
</evidence>
<evidence type="ECO:0000256" key="4">
    <source>
        <dbReference type="ARBA" id="ARBA00022801"/>
    </source>
</evidence>
<dbReference type="EC" id="3.1.-.-" evidence="6"/>
<dbReference type="GO" id="GO:0006298">
    <property type="term" value="P:mismatch repair"/>
    <property type="evidence" value="ECO:0007669"/>
    <property type="project" value="UniProtKB-UniRule"/>
</dbReference>
<evidence type="ECO:0000313" key="7">
    <source>
        <dbReference type="EMBL" id="EFT83107.1"/>
    </source>
</evidence>
<dbReference type="Pfam" id="PF03852">
    <property type="entry name" value="Vsr"/>
    <property type="match status" value="1"/>
</dbReference>
<reference evidence="7 8" key="1">
    <citation type="submission" date="2010-12" db="EMBL/GenBank/DDBJ databases">
        <authorList>
            <person name="Muzny D."/>
            <person name="Qin X."/>
            <person name="Buhay C."/>
            <person name="Dugan-Rocha S."/>
            <person name="Ding Y."/>
            <person name="Chen G."/>
            <person name="Hawes A."/>
            <person name="Holder M."/>
            <person name="Jhangiani S."/>
            <person name="Johnson A."/>
            <person name="Khan Z."/>
            <person name="Li Z."/>
            <person name="Liu W."/>
            <person name="Liu X."/>
            <person name="Perez L."/>
            <person name="Shen H."/>
            <person name="Wang Q."/>
            <person name="Watt J."/>
            <person name="Xi L."/>
            <person name="Xin Y."/>
            <person name="Zhou J."/>
            <person name="Deng J."/>
            <person name="Jiang H."/>
            <person name="Liu Y."/>
            <person name="Qu J."/>
            <person name="Song X.-Z."/>
            <person name="Zhang L."/>
            <person name="Villasana D."/>
            <person name="Johnson A."/>
            <person name="Liu J."/>
            <person name="Liyanage D."/>
            <person name="Lorensuhewa L."/>
            <person name="Robinson T."/>
            <person name="Song A."/>
            <person name="Song B.-B."/>
            <person name="Dinh H."/>
            <person name="Thornton R."/>
            <person name="Coyle M."/>
            <person name="Francisco L."/>
            <person name="Jackson L."/>
            <person name="Javaid M."/>
            <person name="Korchina V."/>
            <person name="Kovar C."/>
            <person name="Mata R."/>
            <person name="Mathew T."/>
            <person name="Ngo R."/>
            <person name="Nguyen L."/>
            <person name="Nguyen N."/>
            <person name="Okwuonu G."/>
            <person name="Ongeri F."/>
            <person name="Pham C."/>
            <person name="Simmons D."/>
            <person name="Wilczek-Boney K."/>
            <person name="Hale W."/>
            <person name="Jakkamsetti A."/>
            <person name="Pham P."/>
            <person name="Ruth R."/>
            <person name="San Lucas F."/>
            <person name="Warren J."/>
            <person name="Zhang J."/>
            <person name="Zhao Z."/>
            <person name="Zhou C."/>
            <person name="Zhu D."/>
            <person name="Lee S."/>
            <person name="Bess C."/>
            <person name="Blankenburg K."/>
            <person name="Forbes L."/>
            <person name="Fu Q."/>
            <person name="Gubbala S."/>
            <person name="Hirani K."/>
            <person name="Jayaseelan J.C."/>
            <person name="Lara F."/>
            <person name="Munidasa M."/>
            <person name="Palculict T."/>
            <person name="Patil S."/>
            <person name="Pu L.-L."/>
            <person name="Saada N."/>
            <person name="Tang L."/>
            <person name="Weissenberger G."/>
            <person name="Zhu Y."/>
            <person name="Hemphill L."/>
            <person name="Shang Y."/>
            <person name="Youmans B."/>
            <person name="Ayvaz T."/>
            <person name="Ross M."/>
            <person name="Santibanez J."/>
            <person name="Aqrawi P."/>
            <person name="Gross S."/>
            <person name="Joshi V."/>
            <person name="Fowler G."/>
            <person name="Nazareth L."/>
            <person name="Reid J."/>
            <person name="Worley K."/>
            <person name="Petrosino J."/>
            <person name="Highlander S."/>
            <person name="Gibbs R."/>
        </authorList>
    </citation>
    <scope>NUCLEOTIDE SEQUENCE [LARGE SCALE GENOMIC DNA]</scope>
    <source>
        <strain evidence="7 8">DSM 10105</strain>
    </source>
</reference>